<dbReference type="PROSITE" id="PS50042">
    <property type="entry name" value="CNMP_BINDING_3"/>
    <property type="match status" value="1"/>
</dbReference>
<dbReference type="Proteomes" id="UP000184603">
    <property type="component" value="Unassembled WGS sequence"/>
</dbReference>
<dbReference type="EMBL" id="FRFE01000004">
    <property type="protein sequence ID" value="SHO46003.1"/>
    <property type="molecule type" value="Genomic_DNA"/>
</dbReference>
<keyword evidence="7" id="KW-1185">Reference proteome</keyword>
<name>A0A1M7Y2Q1_9BACT</name>
<dbReference type="InterPro" id="IPR050397">
    <property type="entry name" value="Env_Response_Regulators"/>
</dbReference>
<dbReference type="CDD" id="cd00092">
    <property type="entry name" value="HTH_CRP"/>
    <property type="match status" value="1"/>
</dbReference>
<organism evidence="6 7">
    <name type="scientific">Desulfopila aestuarii DSM 18488</name>
    <dbReference type="NCBI Taxonomy" id="1121416"/>
    <lineage>
        <taxon>Bacteria</taxon>
        <taxon>Pseudomonadati</taxon>
        <taxon>Thermodesulfobacteriota</taxon>
        <taxon>Desulfobulbia</taxon>
        <taxon>Desulfobulbales</taxon>
        <taxon>Desulfocapsaceae</taxon>
        <taxon>Desulfopila</taxon>
    </lineage>
</organism>
<dbReference type="AlphaFoldDB" id="A0A1M7Y2Q1"/>
<dbReference type="SMART" id="SM00419">
    <property type="entry name" value="HTH_CRP"/>
    <property type="match status" value="1"/>
</dbReference>
<keyword evidence="2" id="KW-0238">DNA-binding</keyword>
<dbReference type="GO" id="GO:0003700">
    <property type="term" value="F:DNA-binding transcription factor activity"/>
    <property type="evidence" value="ECO:0007669"/>
    <property type="project" value="TreeGrafter"/>
</dbReference>
<dbReference type="InterPro" id="IPR012318">
    <property type="entry name" value="HTH_CRP"/>
</dbReference>
<gene>
    <name evidence="6" type="ORF">SAMN02745220_01291</name>
</gene>
<dbReference type="CDD" id="cd00038">
    <property type="entry name" value="CAP_ED"/>
    <property type="match status" value="1"/>
</dbReference>
<dbReference type="SUPFAM" id="SSF46785">
    <property type="entry name" value="Winged helix' DNA-binding domain"/>
    <property type="match status" value="1"/>
</dbReference>
<dbReference type="InterPro" id="IPR036388">
    <property type="entry name" value="WH-like_DNA-bd_sf"/>
</dbReference>
<dbReference type="GO" id="GO:0005829">
    <property type="term" value="C:cytosol"/>
    <property type="evidence" value="ECO:0007669"/>
    <property type="project" value="TreeGrafter"/>
</dbReference>
<dbReference type="STRING" id="1121416.SAMN02745220_01291"/>
<accession>A0A1M7Y2Q1</accession>
<evidence type="ECO:0000256" key="3">
    <source>
        <dbReference type="ARBA" id="ARBA00023163"/>
    </source>
</evidence>
<feature type="domain" description="HTH crp-type" evidence="5">
    <location>
        <begin position="146"/>
        <end position="215"/>
    </location>
</feature>
<protein>
    <submittedName>
        <fullName evidence="6">Transcriptional regulator, Crp/Fnr family</fullName>
    </submittedName>
</protein>
<evidence type="ECO:0000313" key="6">
    <source>
        <dbReference type="EMBL" id="SHO46003.1"/>
    </source>
</evidence>
<dbReference type="Pfam" id="PF00027">
    <property type="entry name" value="cNMP_binding"/>
    <property type="match status" value="1"/>
</dbReference>
<dbReference type="Gene3D" id="1.10.10.10">
    <property type="entry name" value="Winged helix-like DNA-binding domain superfamily/Winged helix DNA-binding domain"/>
    <property type="match status" value="1"/>
</dbReference>
<dbReference type="PANTHER" id="PTHR24567">
    <property type="entry name" value="CRP FAMILY TRANSCRIPTIONAL REGULATORY PROTEIN"/>
    <property type="match status" value="1"/>
</dbReference>
<sequence length="220" mass="24644">MNKHTTIASNRLFQGLPDHELSEIEKIAVEKKYGRGESIFFEGDEGNGFYIVIEGRVKIFKMSMQGKEQILHIFGEGEPFGEVPVFHGQPFPATAEALVATRVLFLPRRDFVKIVTQCPSIALNMLAMLSMRLRRFTTQIESLSLKEVPARLASYLLYLSEEQGGGDSVELEISKGQLASLLGTIPETLSRIFAKMSEEGLIDVQGRTIRLLDRPGLEER</sequence>
<dbReference type="PROSITE" id="PS51063">
    <property type="entry name" value="HTH_CRP_2"/>
    <property type="match status" value="1"/>
</dbReference>
<dbReference type="GO" id="GO:0003677">
    <property type="term" value="F:DNA binding"/>
    <property type="evidence" value="ECO:0007669"/>
    <property type="project" value="UniProtKB-KW"/>
</dbReference>
<evidence type="ECO:0000256" key="2">
    <source>
        <dbReference type="ARBA" id="ARBA00023125"/>
    </source>
</evidence>
<dbReference type="SUPFAM" id="SSF51206">
    <property type="entry name" value="cAMP-binding domain-like"/>
    <property type="match status" value="1"/>
</dbReference>
<dbReference type="PANTHER" id="PTHR24567:SF74">
    <property type="entry name" value="HTH-TYPE TRANSCRIPTIONAL REGULATOR ARCR"/>
    <property type="match status" value="1"/>
</dbReference>
<evidence type="ECO:0000259" key="4">
    <source>
        <dbReference type="PROSITE" id="PS50042"/>
    </source>
</evidence>
<dbReference type="Pfam" id="PF13545">
    <property type="entry name" value="HTH_Crp_2"/>
    <property type="match status" value="1"/>
</dbReference>
<evidence type="ECO:0000313" key="7">
    <source>
        <dbReference type="Proteomes" id="UP000184603"/>
    </source>
</evidence>
<evidence type="ECO:0000256" key="1">
    <source>
        <dbReference type="ARBA" id="ARBA00023015"/>
    </source>
</evidence>
<dbReference type="PRINTS" id="PR00034">
    <property type="entry name" value="HTHCRP"/>
</dbReference>
<keyword evidence="1" id="KW-0805">Transcription regulation</keyword>
<dbReference type="InterPro" id="IPR014710">
    <property type="entry name" value="RmlC-like_jellyroll"/>
</dbReference>
<keyword evidence="3" id="KW-0804">Transcription</keyword>
<dbReference type="OrthoDB" id="892842at2"/>
<proteinExistence type="predicted"/>
<dbReference type="Gene3D" id="2.60.120.10">
    <property type="entry name" value="Jelly Rolls"/>
    <property type="match status" value="1"/>
</dbReference>
<reference evidence="6 7" key="1">
    <citation type="submission" date="2016-12" db="EMBL/GenBank/DDBJ databases">
        <authorList>
            <person name="Song W.-J."/>
            <person name="Kurnit D.M."/>
        </authorList>
    </citation>
    <scope>NUCLEOTIDE SEQUENCE [LARGE SCALE GENOMIC DNA]</scope>
    <source>
        <strain evidence="6 7">DSM 18488</strain>
    </source>
</reference>
<dbReference type="InterPro" id="IPR000595">
    <property type="entry name" value="cNMP-bd_dom"/>
</dbReference>
<feature type="domain" description="Cyclic nucleotide-binding" evidence="4">
    <location>
        <begin position="12"/>
        <end position="132"/>
    </location>
</feature>
<evidence type="ECO:0000259" key="5">
    <source>
        <dbReference type="PROSITE" id="PS51063"/>
    </source>
</evidence>
<dbReference type="InterPro" id="IPR018490">
    <property type="entry name" value="cNMP-bd_dom_sf"/>
</dbReference>
<dbReference type="InterPro" id="IPR036390">
    <property type="entry name" value="WH_DNA-bd_sf"/>
</dbReference>
<dbReference type="SMART" id="SM00100">
    <property type="entry name" value="cNMP"/>
    <property type="match status" value="1"/>
</dbReference>
<dbReference type="RefSeq" id="WP_073612622.1">
    <property type="nucleotide sequence ID" value="NZ_FRFE01000004.1"/>
</dbReference>